<comment type="caution">
    <text evidence="1">The sequence shown here is derived from an EMBL/GenBank/DDBJ whole genome shotgun (WGS) entry which is preliminary data.</text>
</comment>
<dbReference type="Proteomes" id="UP000718564">
    <property type="component" value="Unassembled WGS sequence"/>
</dbReference>
<reference evidence="1 2" key="1">
    <citation type="submission" date="2018-06" db="EMBL/GenBank/DDBJ databases">
        <title>Comparative genomics of Brasilonema spp. strains.</title>
        <authorList>
            <person name="Alvarenga D.O."/>
            <person name="Fiore M.F."/>
            <person name="Varani A.M."/>
        </authorList>
    </citation>
    <scope>NUCLEOTIDE SEQUENCE [LARGE SCALE GENOMIC DNA]</scope>
    <source>
        <strain evidence="1 2">SPC951</strain>
    </source>
</reference>
<accession>A0ABX1PE03</accession>
<keyword evidence="2" id="KW-1185">Reference proteome</keyword>
<dbReference type="EMBL" id="QMEB01000302">
    <property type="protein sequence ID" value="NMG22719.1"/>
    <property type="molecule type" value="Genomic_DNA"/>
</dbReference>
<name>A0ABX1PE03_9CYAN</name>
<proteinExistence type="predicted"/>
<organism evidence="1 2">
    <name type="scientific">Brasilonema bromeliae SPC951</name>
    <dbReference type="NCBI Taxonomy" id="385972"/>
    <lineage>
        <taxon>Bacteria</taxon>
        <taxon>Bacillati</taxon>
        <taxon>Cyanobacteriota</taxon>
        <taxon>Cyanophyceae</taxon>
        <taxon>Nostocales</taxon>
        <taxon>Scytonemataceae</taxon>
        <taxon>Brasilonema</taxon>
        <taxon>Bromeliae group (in: Brasilonema)</taxon>
    </lineage>
</organism>
<sequence length="71" mass="8122">MQVLLNKSLQALTSSTSGSSQVNTAIYTYQPMISKHTCSCCSYTLLRHIDLKGIYWRCSHCYQEMPVYQPL</sequence>
<evidence type="ECO:0000313" key="2">
    <source>
        <dbReference type="Proteomes" id="UP000718564"/>
    </source>
</evidence>
<protein>
    <submittedName>
        <fullName evidence="1">Uncharacterized protein</fullName>
    </submittedName>
</protein>
<gene>
    <name evidence="1" type="ORF">DP116_26055</name>
</gene>
<evidence type="ECO:0000313" key="1">
    <source>
        <dbReference type="EMBL" id="NMG22719.1"/>
    </source>
</evidence>